<dbReference type="AlphaFoldDB" id="A0A851TR63"/>
<keyword evidence="12" id="KW-0325">Glycoprotein</keyword>
<evidence type="ECO:0000256" key="2">
    <source>
        <dbReference type="ARBA" id="ARBA00004531"/>
    </source>
</evidence>
<keyword evidence="16" id="KW-1185">Reference proteome</keyword>
<keyword evidence="9 14" id="KW-0472">Membrane</keyword>
<comment type="caution">
    <text evidence="15">The sequence shown here is derived from an EMBL/GenBank/DDBJ whole genome shotgun (WGS) entry which is preliminary data.</text>
</comment>
<feature type="transmembrane region" description="Helical" evidence="14">
    <location>
        <begin position="31"/>
        <end position="57"/>
    </location>
</feature>
<accession>A0A851TR63</accession>
<evidence type="ECO:0000256" key="1">
    <source>
        <dbReference type="ARBA" id="ARBA00004402"/>
    </source>
</evidence>
<evidence type="ECO:0000256" key="8">
    <source>
        <dbReference type="ARBA" id="ARBA00022989"/>
    </source>
</evidence>
<gene>
    <name evidence="15" type="primary">Env1_2</name>
    <name evidence="15" type="ORF">NOTNIG_R14820</name>
</gene>
<comment type="subcellular location">
    <subcellularLocation>
        <location evidence="1">Host cell membrane</location>
        <topology evidence="1">Single-pass type I membrane protein</topology>
    </subcellularLocation>
    <subcellularLocation>
        <location evidence="2">Host endomembrane system</location>
        <topology evidence="2">Peripheral membrane protein</topology>
    </subcellularLocation>
    <subcellularLocation>
        <location evidence="3">Virion membrane</location>
        <topology evidence="3">Single-pass type I membrane protein</topology>
    </subcellularLocation>
</comment>
<evidence type="ECO:0000256" key="10">
    <source>
        <dbReference type="ARBA" id="ARBA00023139"/>
    </source>
</evidence>
<evidence type="ECO:0000313" key="15">
    <source>
        <dbReference type="EMBL" id="NXD18385.1"/>
    </source>
</evidence>
<keyword evidence="13" id="KW-0449">Lipoprotein</keyword>
<dbReference type="Pfam" id="PF00429">
    <property type="entry name" value="TLV_coat"/>
    <property type="match status" value="1"/>
</dbReference>
<sequence>MAKLREGLEKRKKEQEAQRDWFSSWMNHSPWLATLIPTLVGPIVTIMVALVFGPCILNKLASFVKNRLERVNIMLVER</sequence>
<keyword evidence="4" id="KW-1032">Host cell membrane</keyword>
<evidence type="ECO:0000256" key="4">
    <source>
        <dbReference type="ARBA" id="ARBA00022511"/>
    </source>
</evidence>
<dbReference type="Proteomes" id="UP000661971">
    <property type="component" value="Unassembled WGS sequence"/>
</dbReference>
<evidence type="ECO:0000256" key="6">
    <source>
        <dbReference type="ARBA" id="ARBA00022692"/>
    </source>
</evidence>
<feature type="non-terminal residue" evidence="15">
    <location>
        <position position="1"/>
    </location>
</feature>
<evidence type="ECO:0000256" key="14">
    <source>
        <dbReference type="SAM" id="Phobius"/>
    </source>
</evidence>
<dbReference type="InterPro" id="IPR018154">
    <property type="entry name" value="TLV/ENV_coat_polyprotein"/>
</dbReference>
<evidence type="ECO:0000256" key="3">
    <source>
        <dbReference type="ARBA" id="ARBA00004563"/>
    </source>
</evidence>
<keyword evidence="11" id="KW-1015">Disulfide bond</keyword>
<reference evidence="16" key="1">
    <citation type="submission" date="2023-07" db="EMBL/GenBank/DDBJ databases">
        <title>Bird 10,000 Genomes (B10K) Project - Family phase.</title>
        <authorList>
            <person name="Zhang G."/>
        </authorList>
    </citation>
    <scope>NUCLEOTIDE SEQUENCE [LARGE SCALE GENOMIC DNA]</scope>
</reference>
<dbReference type="PANTHER" id="PTHR10424">
    <property type="entry name" value="VIRAL ENVELOPE PROTEIN"/>
    <property type="match status" value="1"/>
</dbReference>
<evidence type="ECO:0000256" key="5">
    <source>
        <dbReference type="ARBA" id="ARBA00022581"/>
    </source>
</evidence>
<proteinExistence type="predicted"/>
<evidence type="ECO:0000256" key="7">
    <source>
        <dbReference type="ARBA" id="ARBA00022870"/>
    </source>
</evidence>
<feature type="non-terminal residue" evidence="15">
    <location>
        <position position="78"/>
    </location>
</feature>
<evidence type="ECO:0000256" key="11">
    <source>
        <dbReference type="ARBA" id="ARBA00023157"/>
    </source>
</evidence>
<evidence type="ECO:0000256" key="12">
    <source>
        <dbReference type="ARBA" id="ARBA00023180"/>
    </source>
</evidence>
<name>A0A851TR63_9AVES</name>
<dbReference type="EMBL" id="WBNA01000785">
    <property type="protein sequence ID" value="NXD18385.1"/>
    <property type="molecule type" value="Genomic_DNA"/>
</dbReference>
<organism evidence="15 16">
    <name type="scientific">Nothocercus nigrocapillus</name>
    <dbReference type="NCBI Taxonomy" id="1977171"/>
    <lineage>
        <taxon>Eukaryota</taxon>
        <taxon>Metazoa</taxon>
        <taxon>Chordata</taxon>
        <taxon>Craniata</taxon>
        <taxon>Vertebrata</taxon>
        <taxon>Euteleostomi</taxon>
        <taxon>Archelosauria</taxon>
        <taxon>Archosauria</taxon>
        <taxon>Dinosauria</taxon>
        <taxon>Saurischia</taxon>
        <taxon>Theropoda</taxon>
        <taxon>Coelurosauria</taxon>
        <taxon>Aves</taxon>
        <taxon>Palaeognathae</taxon>
        <taxon>Tinamiformes</taxon>
        <taxon>Tinamidae</taxon>
        <taxon>Nothocercus</taxon>
    </lineage>
</organism>
<keyword evidence="8 14" id="KW-1133">Transmembrane helix</keyword>
<evidence type="ECO:0000313" key="16">
    <source>
        <dbReference type="Proteomes" id="UP000661971"/>
    </source>
</evidence>
<keyword evidence="5" id="KW-0945">Host-virus interaction</keyword>
<keyword evidence="7" id="KW-1043">Host membrane</keyword>
<evidence type="ECO:0000256" key="9">
    <source>
        <dbReference type="ARBA" id="ARBA00023136"/>
    </source>
</evidence>
<protein>
    <submittedName>
        <fullName evidence="15">ENV1 protein</fullName>
    </submittedName>
</protein>
<evidence type="ECO:0000256" key="13">
    <source>
        <dbReference type="ARBA" id="ARBA00023288"/>
    </source>
</evidence>
<keyword evidence="10" id="KW-0564">Palmitate</keyword>
<keyword evidence="6 14" id="KW-0812">Transmembrane</keyword>
<dbReference type="PANTHER" id="PTHR10424:SF81">
    <property type="entry name" value="ERVV2 PROTEIN"/>
    <property type="match status" value="1"/>
</dbReference>